<evidence type="ECO:0000313" key="5">
    <source>
        <dbReference type="Proteomes" id="UP000011087"/>
    </source>
</evidence>
<keyword evidence="2" id="KW-1133">Transmembrane helix</keyword>
<evidence type="ECO:0000256" key="1">
    <source>
        <dbReference type="SAM" id="MobiDB-lite"/>
    </source>
</evidence>
<protein>
    <submittedName>
        <fullName evidence="3 4">Uncharacterized protein</fullName>
    </submittedName>
</protein>
<keyword evidence="2" id="KW-0472">Membrane</keyword>
<feature type="region of interest" description="Disordered" evidence="1">
    <location>
        <begin position="1"/>
        <end position="24"/>
    </location>
</feature>
<dbReference type="PaxDb" id="55529-EKX51269"/>
<sequence>MGLDITPSDYQQIQSPNTTLNPFNPTHIDTPTAYDGFLAEKLNLVVPAKAVLDYIIIGQLHIQTFTALAGIFLAFLSDLPSQNIYNADKRTFTSSWAEVYNFQQIYRSHLTTTLYIIIKTFLIDPQNTTDIDFDFPYKRHFRVQFRFRYRSRCRL</sequence>
<dbReference type="HOGENOM" id="CLU_1698841_0_0_1"/>
<reference evidence="4" key="3">
    <citation type="submission" date="2016-03" db="UniProtKB">
        <authorList>
            <consortium name="EnsemblProtists"/>
        </authorList>
    </citation>
    <scope>IDENTIFICATION</scope>
</reference>
<dbReference type="RefSeq" id="XP_005838249.1">
    <property type="nucleotide sequence ID" value="XM_005838192.1"/>
</dbReference>
<evidence type="ECO:0000256" key="2">
    <source>
        <dbReference type="SAM" id="Phobius"/>
    </source>
</evidence>
<reference evidence="5" key="2">
    <citation type="submission" date="2012-11" db="EMBL/GenBank/DDBJ databases">
        <authorList>
            <person name="Kuo A."/>
            <person name="Curtis B.A."/>
            <person name="Tanifuji G."/>
            <person name="Burki F."/>
            <person name="Gruber A."/>
            <person name="Irimia M."/>
            <person name="Maruyama S."/>
            <person name="Arias M.C."/>
            <person name="Ball S.G."/>
            <person name="Gile G.H."/>
            <person name="Hirakawa Y."/>
            <person name="Hopkins J.F."/>
            <person name="Rensing S.A."/>
            <person name="Schmutz J."/>
            <person name="Symeonidi A."/>
            <person name="Elias M."/>
            <person name="Eveleigh R.J."/>
            <person name="Herman E.K."/>
            <person name="Klute M.J."/>
            <person name="Nakayama T."/>
            <person name="Obornik M."/>
            <person name="Reyes-Prieto A."/>
            <person name="Armbrust E.V."/>
            <person name="Aves S.J."/>
            <person name="Beiko R.G."/>
            <person name="Coutinho P."/>
            <person name="Dacks J.B."/>
            <person name="Durnford D.G."/>
            <person name="Fast N.M."/>
            <person name="Green B.R."/>
            <person name="Grisdale C."/>
            <person name="Hempe F."/>
            <person name="Henrissat B."/>
            <person name="Hoppner M.P."/>
            <person name="Ishida K.-I."/>
            <person name="Kim E."/>
            <person name="Koreny L."/>
            <person name="Kroth P.G."/>
            <person name="Liu Y."/>
            <person name="Malik S.-B."/>
            <person name="Maier U.G."/>
            <person name="McRose D."/>
            <person name="Mock T."/>
            <person name="Neilson J.A."/>
            <person name="Onodera N.T."/>
            <person name="Poole A.M."/>
            <person name="Pritham E.J."/>
            <person name="Richards T.A."/>
            <person name="Rocap G."/>
            <person name="Roy S.W."/>
            <person name="Sarai C."/>
            <person name="Schaack S."/>
            <person name="Shirato S."/>
            <person name="Slamovits C.H."/>
            <person name="Spencer D.F."/>
            <person name="Suzuki S."/>
            <person name="Worden A.Z."/>
            <person name="Zauner S."/>
            <person name="Barry K."/>
            <person name="Bell C."/>
            <person name="Bharti A.K."/>
            <person name="Crow J.A."/>
            <person name="Grimwood J."/>
            <person name="Kramer R."/>
            <person name="Lindquist E."/>
            <person name="Lucas S."/>
            <person name="Salamov A."/>
            <person name="McFadden G.I."/>
            <person name="Lane C.E."/>
            <person name="Keeling P.J."/>
            <person name="Gray M.W."/>
            <person name="Grigoriev I.V."/>
            <person name="Archibald J.M."/>
        </authorList>
    </citation>
    <scope>NUCLEOTIDE SEQUENCE</scope>
    <source>
        <strain evidence="5">CCMP2712</strain>
    </source>
</reference>
<dbReference type="KEGG" id="gtt:GUITHDRAFT_134757"/>
<keyword evidence="5" id="KW-1185">Reference proteome</keyword>
<dbReference type="EMBL" id="JH992976">
    <property type="protein sequence ID" value="EKX51269.1"/>
    <property type="molecule type" value="Genomic_DNA"/>
</dbReference>
<evidence type="ECO:0000313" key="3">
    <source>
        <dbReference type="EMBL" id="EKX51269.1"/>
    </source>
</evidence>
<accession>L1JSL5</accession>
<organism evidence="3">
    <name type="scientific">Guillardia theta (strain CCMP2712)</name>
    <name type="common">Cryptophyte</name>
    <dbReference type="NCBI Taxonomy" id="905079"/>
    <lineage>
        <taxon>Eukaryota</taxon>
        <taxon>Cryptophyceae</taxon>
        <taxon>Pyrenomonadales</taxon>
        <taxon>Geminigeraceae</taxon>
        <taxon>Guillardia</taxon>
    </lineage>
</organism>
<gene>
    <name evidence="3" type="ORF">GUITHDRAFT_134757</name>
</gene>
<reference evidence="3 5" key="1">
    <citation type="journal article" date="2012" name="Nature">
        <title>Algal genomes reveal evolutionary mosaicism and the fate of nucleomorphs.</title>
        <authorList>
            <consortium name="DOE Joint Genome Institute"/>
            <person name="Curtis B.A."/>
            <person name="Tanifuji G."/>
            <person name="Burki F."/>
            <person name="Gruber A."/>
            <person name="Irimia M."/>
            <person name="Maruyama S."/>
            <person name="Arias M.C."/>
            <person name="Ball S.G."/>
            <person name="Gile G.H."/>
            <person name="Hirakawa Y."/>
            <person name="Hopkins J.F."/>
            <person name="Kuo A."/>
            <person name="Rensing S.A."/>
            <person name="Schmutz J."/>
            <person name="Symeonidi A."/>
            <person name="Elias M."/>
            <person name="Eveleigh R.J."/>
            <person name="Herman E.K."/>
            <person name="Klute M.J."/>
            <person name="Nakayama T."/>
            <person name="Obornik M."/>
            <person name="Reyes-Prieto A."/>
            <person name="Armbrust E.V."/>
            <person name="Aves S.J."/>
            <person name="Beiko R.G."/>
            <person name="Coutinho P."/>
            <person name="Dacks J.B."/>
            <person name="Durnford D.G."/>
            <person name="Fast N.M."/>
            <person name="Green B.R."/>
            <person name="Grisdale C.J."/>
            <person name="Hempel F."/>
            <person name="Henrissat B."/>
            <person name="Hoppner M.P."/>
            <person name="Ishida K."/>
            <person name="Kim E."/>
            <person name="Koreny L."/>
            <person name="Kroth P.G."/>
            <person name="Liu Y."/>
            <person name="Malik S.B."/>
            <person name="Maier U.G."/>
            <person name="McRose D."/>
            <person name="Mock T."/>
            <person name="Neilson J.A."/>
            <person name="Onodera N.T."/>
            <person name="Poole A.M."/>
            <person name="Pritham E.J."/>
            <person name="Richards T.A."/>
            <person name="Rocap G."/>
            <person name="Roy S.W."/>
            <person name="Sarai C."/>
            <person name="Schaack S."/>
            <person name="Shirato S."/>
            <person name="Slamovits C.H."/>
            <person name="Spencer D.F."/>
            <person name="Suzuki S."/>
            <person name="Worden A.Z."/>
            <person name="Zauner S."/>
            <person name="Barry K."/>
            <person name="Bell C."/>
            <person name="Bharti A.K."/>
            <person name="Crow J.A."/>
            <person name="Grimwood J."/>
            <person name="Kramer R."/>
            <person name="Lindquist E."/>
            <person name="Lucas S."/>
            <person name="Salamov A."/>
            <person name="McFadden G.I."/>
            <person name="Lane C.E."/>
            <person name="Keeling P.J."/>
            <person name="Gray M.W."/>
            <person name="Grigoriev I.V."/>
            <person name="Archibald J.M."/>
        </authorList>
    </citation>
    <scope>NUCLEOTIDE SEQUENCE</scope>
    <source>
        <strain evidence="3 5">CCMP2712</strain>
    </source>
</reference>
<evidence type="ECO:0000313" key="4">
    <source>
        <dbReference type="EnsemblProtists" id="EKX51269"/>
    </source>
</evidence>
<dbReference type="AlphaFoldDB" id="L1JSL5"/>
<dbReference type="GeneID" id="17307845"/>
<dbReference type="EnsemblProtists" id="EKX51269">
    <property type="protein sequence ID" value="EKX51269"/>
    <property type="gene ID" value="GUITHDRAFT_134757"/>
</dbReference>
<feature type="compositionally biased region" description="Polar residues" evidence="1">
    <location>
        <begin position="8"/>
        <end position="24"/>
    </location>
</feature>
<dbReference type="Proteomes" id="UP000011087">
    <property type="component" value="Unassembled WGS sequence"/>
</dbReference>
<proteinExistence type="predicted"/>
<feature type="transmembrane region" description="Helical" evidence="2">
    <location>
        <begin position="54"/>
        <end position="76"/>
    </location>
</feature>
<name>L1JSL5_GUITC</name>
<keyword evidence="2" id="KW-0812">Transmembrane</keyword>